<keyword evidence="4" id="KW-1185">Reference proteome</keyword>
<evidence type="ECO:0000313" key="3">
    <source>
        <dbReference type="EMBL" id="TGD95514.1"/>
    </source>
</evidence>
<comment type="caution">
    <text evidence="3">The sequence shown here is derived from an EMBL/GenBank/DDBJ whole genome shotgun (WGS) entry which is preliminary data.</text>
</comment>
<sequence length="135" mass="13654">MTRLSRLTRALAFAAPFAALVGAGPALAQTPAPATPATRPAPTAPAPAAPAPAAPAATKAPEAPKAAPAAKAALIDLNSATKEELETLSGIGAARSEAIIKGRPYRGKDELLSKKIVPSNVYEGIKDKVIARQKS</sequence>
<feature type="compositionally biased region" description="Pro residues" evidence="1">
    <location>
        <begin position="42"/>
        <end position="53"/>
    </location>
</feature>
<keyword evidence="2" id="KW-0732">Signal</keyword>
<accession>A0A4Z0NIT3</accession>
<organism evidence="3 4">
    <name type="scientific">Methylobacterium nonmethylotrophicum</name>
    <dbReference type="NCBI Taxonomy" id="1141884"/>
    <lineage>
        <taxon>Bacteria</taxon>
        <taxon>Pseudomonadati</taxon>
        <taxon>Pseudomonadota</taxon>
        <taxon>Alphaproteobacteria</taxon>
        <taxon>Hyphomicrobiales</taxon>
        <taxon>Methylobacteriaceae</taxon>
        <taxon>Methylobacterium</taxon>
    </lineage>
</organism>
<dbReference type="RefSeq" id="WP_135418596.1">
    <property type="nucleotide sequence ID" value="NZ_SRLB01000028.1"/>
</dbReference>
<gene>
    <name evidence="3" type="ORF">EU555_27590</name>
</gene>
<feature type="chain" id="PRO_5021374172" evidence="2">
    <location>
        <begin position="29"/>
        <end position="135"/>
    </location>
</feature>
<dbReference type="Gene3D" id="1.10.150.320">
    <property type="entry name" value="Photosystem II 12 kDa extrinsic protein"/>
    <property type="match status" value="1"/>
</dbReference>
<proteinExistence type="predicted"/>
<dbReference type="Pfam" id="PF12836">
    <property type="entry name" value="HHH_3"/>
    <property type="match status" value="1"/>
</dbReference>
<dbReference type="EMBL" id="SRLB01000028">
    <property type="protein sequence ID" value="TGD95514.1"/>
    <property type="molecule type" value="Genomic_DNA"/>
</dbReference>
<name>A0A4Z0NIT3_9HYPH</name>
<evidence type="ECO:0000256" key="2">
    <source>
        <dbReference type="SAM" id="SignalP"/>
    </source>
</evidence>
<dbReference type="Proteomes" id="UP000297535">
    <property type="component" value="Unassembled WGS sequence"/>
</dbReference>
<feature type="compositionally biased region" description="Low complexity" evidence="1">
    <location>
        <begin position="54"/>
        <end position="65"/>
    </location>
</feature>
<feature type="compositionally biased region" description="Low complexity" evidence="1">
    <location>
        <begin position="28"/>
        <end position="41"/>
    </location>
</feature>
<dbReference type="AlphaFoldDB" id="A0A4Z0NIT3"/>
<dbReference type="OrthoDB" id="9787778at2"/>
<reference evidence="3 4" key="1">
    <citation type="submission" date="2019-04" db="EMBL/GenBank/DDBJ databases">
        <authorList>
            <person name="Feng G."/>
            <person name="Zhu H."/>
        </authorList>
    </citation>
    <scope>NUCLEOTIDE SEQUENCE [LARGE SCALE GENOMIC DNA]</scope>
    <source>
        <strain evidence="3 4">6HR-1</strain>
    </source>
</reference>
<feature type="signal peptide" evidence="2">
    <location>
        <begin position="1"/>
        <end position="28"/>
    </location>
</feature>
<feature type="region of interest" description="Disordered" evidence="1">
    <location>
        <begin position="28"/>
        <end position="65"/>
    </location>
</feature>
<protein>
    <submittedName>
        <fullName evidence="3">Helix-hairpin-helix domain-containing protein</fullName>
    </submittedName>
</protein>
<dbReference type="SUPFAM" id="SSF81585">
    <property type="entry name" value="PsbU/PolX domain-like"/>
    <property type="match status" value="1"/>
</dbReference>
<evidence type="ECO:0000313" key="4">
    <source>
        <dbReference type="Proteomes" id="UP000297535"/>
    </source>
</evidence>
<evidence type="ECO:0000256" key="1">
    <source>
        <dbReference type="SAM" id="MobiDB-lite"/>
    </source>
</evidence>